<dbReference type="InterPro" id="IPR005170">
    <property type="entry name" value="Transptr-assoc_dom"/>
</dbReference>
<dbReference type="PANTHER" id="PTHR22777:SF17">
    <property type="entry name" value="UPF0053 PROTEIN SLL0260"/>
    <property type="match status" value="1"/>
</dbReference>
<dbReference type="AlphaFoldDB" id="A0A0L9UUC1"/>
<dbReference type="CDD" id="cd04590">
    <property type="entry name" value="CBS_pair_CorC_HlyC_assoc"/>
    <property type="match status" value="1"/>
</dbReference>
<dbReference type="Gene3D" id="3.30.465.10">
    <property type="match status" value="1"/>
</dbReference>
<dbReference type="InterPro" id="IPR016169">
    <property type="entry name" value="FAD-bd_PCMH_sub2"/>
</dbReference>
<reference evidence="14" key="1">
    <citation type="journal article" date="2015" name="Proc. Natl. Acad. Sci. U.S.A.">
        <title>Genome sequencing of adzuki bean (Vigna angularis) provides insight into high starch and low fat accumulation and domestication.</title>
        <authorList>
            <person name="Yang K."/>
            <person name="Tian Z."/>
            <person name="Chen C."/>
            <person name="Luo L."/>
            <person name="Zhao B."/>
            <person name="Wang Z."/>
            <person name="Yu L."/>
            <person name="Li Y."/>
            <person name="Sun Y."/>
            <person name="Li W."/>
            <person name="Chen Y."/>
            <person name="Li Y."/>
            <person name="Zhang Y."/>
            <person name="Ai D."/>
            <person name="Zhao J."/>
            <person name="Shang C."/>
            <person name="Ma Y."/>
            <person name="Wu B."/>
            <person name="Wang M."/>
            <person name="Gao L."/>
            <person name="Sun D."/>
            <person name="Zhang P."/>
            <person name="Guo F."/>
            <person name="Wang W."/>
            <person name="Li Y."/>
            <person name="Wang J."/>
            <person name="Varshney R.K."/>
            <person name="Wang J."/>
            <person name="Ling H.Q."/>
            <person name="Wan P."/>
        </authorList>
    </citation>
    <scope>NUCLEOTIDE SEQUENCE</scope>
    <source>
        <strain evidence="14">cv. Jingnong 6</strain>
    </source>
</reference>
<dbReference type="Pfam" id="PF00571">
    <property type="entry name" value="CBS"/>
    <property type="match status" value="2"/>
</dbReference>
<feature type="region of interest" description="Disordered" evidence="9">
    <location>
        <begin position="551"/>
        <end position="571"/>
    </location>
</feature>
<dbReference type="Gene3D" id="3.10.580.10">
    <property type="entry name" value="CBS-domain"/>
    <property type="match status" value="1"/>
</dbReference>
<dbReference type="OMA" id="GHEVFGQ"/>
<dbReference type="InterPro" id="IPR002550">
    <property type="entry name" value="CNNM"/>
</dbReference>
<evidence type="ECO:0000259" key="12">
    <source>
        <dbReference type="PROSITE" id="PS51846"/>
    </source>
</evidence>
<dbReference type="SUPFAM" id="SSF54631">
    <property type="entry name" value="CBS-domain pair"/>
    <property type="match status" value="1"/>
</dbReference>
<evidence type="ECO:0000256" key="8">
    <source>
        <dbReference type="PROSITE-ProRule" id="PRU01193"/>
    </source>
</evidence>
<feature type="transmembrane region" description="Helical" evidence="10">
    <location>
        <begin position="163"/>
        <end position="181"/>
    </location>
</feature>
<evidence type="ECO:0000313" key="14">
    <source>
        <dbReference type="Proteomes" id="UP000053144"/>
    </source>
</evidence>
<feature type="non-terminal residue" evidence="13">
    <location>
        <position position="1"/>
    </location>
</feature>
<evidence type="ECO:0000256" key="6">
    <source>
        <dbReference type="ARBA" id="ARBA00023136"/>
    </source>
</evidence>
<keyword evidence="4 8" id="KW-1133">Transmembrane helix</keyword>
<evidence type="ECO:0008006" key="15">
    <source>
        <dbReference type="Google" id="ProtNLM"/>
    </source>
</evidence>
<keyword evidence="3" id="KW-0677">Repeat</keyword>
<gene>
    <name evidence="13" type="ORF">LR48_Vigan07g014900</name>
</gene>
<name>A0A0L9UUC1_PHAAN</name>
<evidence type="ECO:0000256" key="2">
    <source>
        <dbReference type="ARBA" id="ARBA00022692"/>
    </source>
</evidence>
<dbReference type="STRING" id="3914.A0A0L9UUC1"/>
<evidence type="ECO:0000313" key="13">
    <source>
        <dbReference type="EMBL" id="KOM46445.1"/>
    </source>
</evidence>
<proteinExistence type="predicted"/>
<evidence type="ECO:0000256" key="5">
    <source>
        <dbReference type="ARBA" id="ARBA00023122"/>
    </source>
</evidence>
<dbReference type="InterPro" id="IPR046342">
    <property type="entry name" value="CBS_dom_sf"/>
</dbReference>
<evidence type="ECO:0000256" key="4">
    <source>
        <dbReference type="ARBA" id="ARBA00022989"/>
    </source>
</evidence>
<comment type="subcellular location">
    <subcellularLocation>
        <location evidence="1">Membrane</location>
        <topology evidence="1">Multi-pass membrane protein</topology>
    </subcellularLocation>
</comment>
<dbReference type="PROSITE" id="PS51371">
    <property type="entry name" value="CBS"/>
    <property type="match status" value="2"/>
</dbReference>
<feature type="transmembrane region" description="Helical" evidence="10">
    <location>
        <begin position="286"/>
        <end position="308"/>
    </location>
</feature>
<dbReference type="GO" id="GO:0050660">
    <property type="term" value="F:flavin adenine dinucleotide binding"/>
    <property type="evidence" value="ECO:0007669"/>
    <property type="project" value="InterPro"/>
</dbReference>
<evidence type="ECO:0000256" key="7">
    <source>
        <dbReference type="PROSITE-ProRule" id="PRU00703"/>
    </source>
</evidence>
<evidence type="ECO:0000256" key="3">
    <source>
        <dbReference type="ARBA" id="ARBA00022737"/>
    </source>
</evidence>
<feature type="compositionally biased region" description="Acidic residues" evidence="9">
    <location>
        <begin position="621"/>
        <end position="630"/>
    </location>
</feature>
<feature type="transmembrane region" description="Helical" evidence="10">
    <location>
        <begin position="216"/>
        <end position="235"/>
    </location>
</feature>
<dbReference type="PANTHER" id="PTHR22777">
    <property type="entry name" value="HEMOLYSIN-RELATED"/>
    <property type="match status" value="1"/>
</dbReference>
<organism evidence="13 14">
    <name type="scientific">Phaseolus angularis</name>
    <name type="common">Azuki bean</name>
    <name type="synonym">Vigna angularis</name>
    <dbReference type="NCBI Taxonomy" id="3914"/>
    <lineage>
        <taxon>Eukaryota</taxon>
        <taxon>Viridiplantae</taxon>
        <taxon>Streptophyta</taxon>
        <taxon>Embryophyta</taxon>
        <taxon>Tracheophyta</taxon>
        <taxon>Spermatophyta</taxon>
        <taxon>Magnoliopsida</taxon>
        <taxon>eudicotyledons</taxon>
        <taxon>Gunneridae</taxon>
        <taxon>Pentapetalae</taxon>
        <taxon>rosids</taxon>
        <taxon>fabids</taxon>
        <taxon>Fabales</taxon>
        <taxon>Fabaceae</taxon>
        <taxon>Papilionoideae</taxon>
        <taxon>50 kb inversion clade</taxon>
        <taxon>NPAAA clade</taxon>
        <taxon>indigoferoid/millettioid clade</taxon>
        <taxon>Phaseoleae</taxon>
        <taxon>Vigna</taxon>
    </lineage>
</organism>
<accession>A0A0L9UUC1</accession>
<dbReference type="PROSITE" id="PS51846">
    <property type="entry name" value="CNNM"/>
    <property type="match status" value="1"/>
</dbReference>
<protein>
    <recommendedName>
        <fullName evidence="15">CNNM transmembrane domain-containing protein</fullName>
    </recommendedName>
</protein>
<dbReference type="EMBL" id="CM003377">
    <property type="protein sequence ID" value="KOM46445.1"/>
    <property type="molecule type" value="Genomic_DNA"/>
</dbReference>
<keyword evidence="5 7" id="KW-0129">CBS domain</keyword>
<dbReference type="FunFam" id="3.10.580.10:FF:000002">
    <property type="entry name" value="Magnesium/cobalt efflux protein CorC"/>
    <property type="match status" value="1"/>
</dbReference>
<feature type="compositionally biased region" description="Basic and acidic residues" evidence="9">
    <location>
        <begin position="632"/>
        <end position="641"/>
    </location>
</feature>
<feature type="region of interest" description="Disordered" evidence="9">
    <location>
        <begin position="616"/>
        <end position="655"/>
    </location>
</feature>
<dbReference type="SUPFAM" id="SSF56176">
    <property type="entry name" value="FAD-binding/transporter-associated domain-like"/>
    <property type="match status" value="1"/>
</dbReference>
<feature type="domain" description="CBS" evidence="11">
    <location>
        <begin position="373"/>
        <end position="434"/>
    </location>
</feature>
<sequence>LMALESWVLSYQSVKPSSRLFYTAHENRRKSIPINFLGRNSRYSFPFVSSCVGPSTFSTLQVSSFGGDARLLDRTRLRCLDGSSDGLSESNAVSETNLKFMHELLKRGIILAATVCGVLVFGCPRVFAVEDVVDAGYGVIGQSILLLRNTWPKVLQVLRIFKEQGLVLTLLLGISAFFSMAETSITTLWPWKVRELAEKESENGVFRLLRSDVTRFLTTILIGTTVVNIGATALVTEAATAMFGEAGVSAATGVMTVAILLLTEITPKSIAVHNATEVARFVVRPVAWLSLVLYPVGRIVTYLSMGMLKLLGLKGRSLNAKVIAYFTSEPYVTEDELKLMLRGAELSGAIEEEEQDMIENVLEIKDTHVREVMTPLVDVVAIDASSSLVDFHHLWVTHQYSRVPVFEQRVDNIMGIAYAMDLLDYVQKGELLESTTVGDMAHKPAYFVPDSMSVWNLLREFRIRKVHMAVVLNEYGGTVGIVTLEDVVEEIVGEIFDENDSKSDEEFQPSRYLGDMQFQGHQYETVSGFVCEAFGYIPRTGECIKVVLEREDEDDNNESSADQQDQKQKNQTFKLEILAGNARKVSAVRFERINNNDEMLETKVTRMVPKIMKRKWNNAENLEDDTEYDGDTFAKEPHDDISSEYLVDQESSSTK</sequence>
<evidence type="ECO:0000256" key="1">
    <source>
        <dbReference type="ARBA" id="ARBA00004141"/>
    </source>
</evidence>
<evidence type="ECO:0000256" key="9">
    <source>
        <dbReference type="SAM" id="MobiDB-lite"/>
    </source>
</evidence>
<evidence type="ECO:0000256" key="10">
    <source>
        <dbReference type="SAM" id="Phobius"/>
    </source>
</evidence>
<dbReference type="Pfam" id="PF01595">
    <property type="entry name" value="CNNM"/>
    <property type="match status" value="1"/>
</dbReference>
<evidence type="ECO:0000259" key="11">
    <source>
        <dbReference type="PROSITE" id="PS51371"/>
    </source>
</evidence>
<feature type="transmembrane region" description="Helical" evidence="10">
    <location>
        <begin position="247"/>
        <end position="266"/>
    </location>
</feature>
<dbReference type="Pfam" id="PF03471">
    <property type="entry name" value="CorC_HlyC"/>
    <property type="match status" value="1"/>
</dbReference>
<feature type="domain" description="CBS" evidence="11">
    <location>
        <begin position="440"/>
        <end position="498"/>
    </location>
</feature>
<keyword evidence="2 8" id="KW-0812">Transmembrane</keyword>
<dbReference type="InterPro" id="IPR044751">
    <property type="entry name" value="Ion_transp-like_CBS"/>
</dbReference>
<dbReference type="InterPro" id="IPR036318">
    <property type="entry name" value="FAD-bd_PCMH-like_sf"/>
</dbReference>
<dbReference type="GO" id="GO:0016020">
    <property type="term" value="C:membrane"/>
    <property type="evidence" value="ECO:0007669"/>
    <property type="project" value="UniProtKB-SubCell"/>
</dbReference>
<feature type="domain" description="CNNM transmembrane" evidence="12">
    <location>
        <begin position="157"/>
        <end position="354"/>
    </location>
</feature>
<dbReference type="Proteomes" id="UP000053144">
    <property type="component" value="Chromosome 7"/>
</dbReference>
<keyword evidence="6 8" id="KW-0472">Membrane</keyword>
<dbReference type="InterPro" id="IPR000644">
    <property type="entry name" value="CBS_dom"/>
</dbReference>
<feature type="transmembrane region" description="Helical" evidence="10">
    <location>
        <begin position="109"/>
        <end position="129"/>
    </location>
</feature>